<organism evidence="1">
    <name type="scientific">marine sediment metagenome</name>
    <dbReference type="NCBI Taxonomy" id="412755"/>
    <lineage>
        <taxon>unclassified sequences</taxon>
        <taxon>metagenomes</taxon>
        <taxon>ecological metagenomes</taxon>
    </lineage>
</organism>
<comment type="caution">
    <text evidence="1">The sequence shown here is derived from an EMBL/GenBank/DDBJ whole genome shotgun (WGS) entry which is preliminary data.</text>
</comment>
<dbReference type="EMBL" id="LAZR01002853">
    <property type="protein sequence ID" value="KKN24811.1"/>
    <property type="molecule type" value="Genomic_DNA"/>
</dbReference>
<reference evidence="1" key="1">
    <citation type="journal article" date="2015" name="Nature">
        <title>Complex archaea that bridge the gap between prokaryotes and eukaryotes.</title>
        <authorList>
            <person name="Spang A."/>
            <person name="Saw J.H."/>
            <person name="Jorgensen S.L."/>
            <person name="Zaremba-Niedzwiedzka K."/>
            <person name="Martijn J."/>
            <person name="Lind A.E."/>
            <person name="van Eijk R."/>
            <person name="Schleper C."/>
            <person name="Guy L."/>
            <person name="Ettema T.J."/>
        </authorList>
    </citation>
    <scope>NUCLEOTIDE SEQUENCE</scope>
</reference>
<evidence type="ECO:0000313" key="1">
    <source>
        <dbReference type="EMBL" id="KKN24811.1"/>
    </source>
</evidence>
<gene>
    <name evidence="1" type="ORF">LCGC14_0891030</name>
</gene>
<sequence length="97" mass="11030">MKIYDCGDYYIVSRLQAWEVLAMLRGEGWDIEKGGVREVTEEEYDGEMTDILLRMRASEETGCTCDACLDIIRDIIRKEIEDEKSGPSPIGPPNRAI</sequence>
<accession>A0A0F9RIK0</accession>
<name>A0A0F9RIK0_9ZZZZ</name>
<protein>
    <submittedName>
        <fullName evidence="1">Uncharacterized protein</fullName>
    </submittedName>
</protein>
<dbReference type="AlphaFoldDB" id="A0A0F9RIK0"/>
<proteinExistence type="predicted"/>